<keyword evidence="1" id="KW-1133">Transmembrane helix</keyword>
<accession>A0A0G1RU53</accession>
<reference evidence="2 3" key="1">
    <citation type="journal article" date="2015" name="Nature">
        <title>rRNA introns, odd ribosomes, and small enigmatic genomes across a large radiation of phyla.</title>
        <authorList>
            <person name="Brown C.T."/>
            <person name="Hug L.A."/>
            <person name="Thomas B.C."/>
            <person name="Sharon I."/>
            <person name="Castelle C.J."/>
            <person name="Singh A."/>
            <person name="Wilkins M.J."/>
            <person name="Williams K.H."/>
            <person name="Banfield J.F."/>
        </authorList>
    </citation>
    <scope>NUCLEOTIDE SEQUENCE [LARGE SCALE GENOMIC DNA]</scope>
</reference>
<evidence type="ECO:0000313" key="2">
    <source>
        <dbReference type="EMBL" id="KKU33518.1"/>
    </source>
</evidence>
<evidence type="ECO:0000256" key="1">
    <source>
        <dbReference type="SAM" id="Phobius"/>
    </source>
</evidence>
<feature type="transmembrane region" description="Helical" evidence="1">
    <location>
        <begin position="6"/>
        <end position="24"/>
    </location>
</feature>
<keyword evidence="1" id="KW-0472">Membrane</keyword>
<keyword evidence="1" id="KW-0812">Transmembrane</keyword>
<dbReference type="AlphaFoldDB" id="A0A0G1RU53"/>
<dbReference type="EMBL" id="LCMI01000003">
    <property type="protein sequence ID" value="KKU33518.1"/>
    <property type="molecule type" value="Genomic_DNA"/>
</dbReference>
<proteinExistence type="predicted"/>
<comment type="caution">
    <text evidence="2">The sequence shown here is derived from an EMBL/GenBank/DDBJ whole genome shotgun (WGS) entry which is preliminary data.</text>
</comment>
<dbReference type="Proteomes" id="UP000034794">
    <property type="component" value="Unassembled WGS sequence"/>
</dbReference>
<protein>
    <submittedName>
        <fullName evidence="2">Uncharacterized protein</fullName>
    </submittedName>
</protein>
<organism evidence="2 3">
    <name type="scientific">Candidatus Collierbacteria bacterium GW2011_GWA2_46_26</name>
    <dbReference type="NCBI Taxonomy" id="1618381"/>
    <lineage>
        <taxon>Bacteria</taxon>
        <taxon>Candidatus Collieribacteriota</taxon>
    </lineage>
</organism>
<evidence type="ECO:0000313" key="3">
    <source>
        <dbReference type="Proteomes" id="UP000034794"/>
    </source>
</evidence>
<sequence length="125" mass="13868">MWSGQMLIEIVVAVGIIALVLVGVSDLMTRSARVTTFQRQKDEAFTISQRLLNDYRFQRDSNPQVFYDSAVGTILDPCVSGKTYVCTVSMVKTLEAVLVTVKVEWGDGGQTFNISLSQSLSREIK</sequence>
<gene>
    <name evidence="2" type="ORF">UX47_C0003G0041</name>
</gene>
<name>A0A0G1RU53_9BACT</name>